<protein>
    <submittedName>
        <fullName evidence="2">Non-specific lipid-transfer protein 2</fullName>
    </submittedName>
</protein>
<organism evidence="2">
    <name type="scientific">Rhizophora mucronata</name>
    <name type="common">Asiatic mangrove</name>
    <dbReference type="NCBI Taxonomy" id="61149"/>
    <lineage>
        <taxon>Eukaryota</taxon>
        <taxon>Viridiplantae</taxon>
        <taxon>Streptophyta</taxon>
        <taxon>Embryophyta</taxon>
        <taxon>Tracheophyta</taxon>
        <taxon>Spermatophyta</taxon>
        <taxon>Magnoliopsida</taxon>
        <taxon>eudicotyledons</taxon>
        <taxon>Gunneridae</taxon>
        <taxon>Pentapetalae</taxon>
        <taxon>rosids</taxon>
        <taxon>fabids</taxon>
        <taxon>Malpighiales</taxon>
        <taxon>Rhizophoraceae</taxon>
        <taxon>Rhizophora</taxon>
    </lineage>
</organism>
<feature type="compositionally biased region" description="Polar residues" evidence="1">
    <location>
        <begin position="17"/>
        <end position="36"/>
    </location>
</feature>
<feature type="region of interest" description="Disordered" evidence="1">
    <location>
        <begin position="1"/>
        <end position="36"/>
    </location>
</feature>
<proteinExistence type="predicted"/>
<accession>A0A2P2JBJ2</accession>
<dbReference type="EMBL" id="GGEC01010304">
    <property type="protein sequence ID" value="MBW90787.1"/>
    <property type="molecule type" value="Transcribed_RNA"/>
</dbReference>
<name>A0A2P2JBJ2_RHIMU</name>
<dbReference type="AlphaFoldDB" id="A0A2P2JBJ2"/>
<sequence length="51" mass="5812">MRNYINKTKKVQPVDLANNTSHQQIQRLGNSKSVSNHLSDTEINLSLHIPQ</sequence>
<reference evidence="2" key="1">
    <citation type="submission" date="2018-02" db="EMBL/GenBank/DDBJ databases">
        <title>Rhizophora mucronata_Transcriptome.</title>
        <authorList>
            <person name="Meera S.P."/>
            <person name="Sreeshan A."/>
            <person name="Augustine A."/>
        </authorList>
    </citation>
    <scope>NUCLEOTIDE SEQUENCE</scope>
    <source>
        <tissue evidence="2">Leaf</tissue>
    </source>
</reference>
<evidence type="ECO:0000256" key="1">
    <source>
        <dbReference type="SAM" id="MobiDB-lite"/>
    </source>
</evidence>
<evidence type="ECO:0000313" key="2">
    <source>
        <dbReference type="EMBL" id="MBW90787.1"/>
    </source>
</evidence>